<reference evidence="3" key="1">
    <citation type="journal article" date="2014" name="Front. Microbiol.">
        <title>High frequency of phylogenetically diverse reductive dehalogenase-homologous genes in deep subseafloor sedimentary metagenomes.</title>
        <authorList>
            <person name="Kawai M."/>
            <person name="Futagami T."/>
            <person name="Toyoda A."/>
            <person name="Takaki Y."/>
            <person name="Nishi S."/>
            <person name="Hori S."/>
            <person name="Arai W."/>
            <person name="Tsubouchi T."/>
            <person name="Morono Y."/>
            <person name="Uchiyama I."/>
            <person name="Ito T."/>
            <person name="Fujiyama A."/>
            <person name="Inagaki F."/>
            <person name="Takami H."/>
        </authorList>
    </citation>
    <scope>NUCLEOTIDE SEQUENCE</scope>
    <source>
        <strain evidence="3">Expedition CK06-06</strain>
    </source>
</reference>
<dbReference type="GO" id="GO:0003677">
    <property type="term" value="F:DNA binding"/>
    <property type="evidence" value="ECO:0007669"/>
    <property type="project" value="InterPro"/>
</dbReference>
<protein>
    <recommendedName>
        <fullName evidence="2">Transposase IS4-like domain-containing protein</fullName>
    </recommendedName>
</protein>
<dbReference type="GO" id="GO:0004803">
    <property type="term" value="F:transposase activity"/>
    <property type="evidence" value="ECO:0007669"/>
    <property type="project" value="InterPro"/>
</dbReference>
<evidence type="ECO:0000313" key="3">
    <source>
        <dbReference type="EMBL" id="GAF96903.1"/>
    </source>
</evidence>
<dbReference type="InterPro" id="IPR002559">
    <property type="entry name" value="Transposase_11"/>
</dbReference>
<dbReference type="Pfam" id="PF01609">
    <property type="entry name" value="DDE_Tnp_1"/>
    <property type="match status" value="1"/>
</dbReference>
<evidence type="ECO:0000259" key="2">
    <source>
        <dbReference type="Pfam" id="PF01609"/>
    </source>
</evidence>
<feature type="region of interest" description="Disordered" evidence="1">
    <location>
        <begin position="278"/>
        <end position="297"/>
    </location>
</feature>
<feature type="compositionally biased region" description="Basic and acidic residues" evidence="1">
    <location>
        <begin position="280"/>
        <end position="297"/>
    </location>
</feature>
<sequence length="297" mass="34274">AFSQPDGQASGCGFPVAKVVALLCWASGAVVEVAIGPVWMSELRLWRELWPVLSPGEIVVGDRFYCSFYDIVGVMRRGCDVVFRLHQKRPEDFRRGRRLGRKDRLMTWQRPTWSARPRGMNRRQWKALPPTLSIRLIRFPVAIRGFRCKTITVATTLLDPAAYPAQRIAALYRDRWLIELRFRDIKTTMGMEVLRGKSADVVRKEIAMHLLAYNLIRGLMWQAADRHGRPLHRMSFAGTMERLRAMQPYLQLYCGTDRAAALHELLLRWIAADAVPSRPNRTEPRAVKRRPKGEFQH</sequence>
<feature type="domain" description="Transposase IS4-like" evidence="2">
    <location>
        <begin position="27"/>
        <end position="215"/>
    </location>
</feature>
<dbReference type="EMBL" id="BARS01014796">
    <property type="protein sequence ID" value="GAF96903.1"/>
    <property type="molecule type" value="Genomic_DNA"/>
</dbReference>
<accession>X0TTH4</accession>
<name>X0TTH4_9ZZZZ</name>
<dbReference type="GO" id="GO:0006313">
    <property type="term" value="P:DNA transposition"/>
    <property type="evidence" value="ECO:0007669"/>
    <property type="project" value="InterPro"/>
</dbReference>
<feature type="non-terminal residue" evidence="3">
    <location>
        <position position="1"/>
    </location>
</feature>
<dbReference type="SUPFAM" id="SSF53098">
    <property type="entry name" value="Ribonuclease H-like"/>
    <property type="match status" value="1"/>
</dbReference>
<gene>
    <name evidence="3" type="ORF">S01H1_24599</name>
</gene>
<feature type="non-terminal residue" evidence="3">
    <location>
        <position position="297"/>
    </location>
</feature>
<dbReference type="InterPro" id="IPR047952">
    <property type="entry name" value="Transpos_IS4"/>
</dbReference>
<dbReference type="NCBIfam" id="NF033592">
    <property type="entry name" value="transpos_IS4_1"/>
    <property type="match status" value="1"/>
</dbReference>
<comment type="caution">
    <text evidence="3">The sequence shown here is derived from an EMBL/GenBank/DDBJ whole genome shotgun (WGS) entry which is preliminary data.</text>
</comment>
<dbReference type="AlphaFoldDB" id="X0TTH4"/>
<dbReference type="PANTHER" id="PTHR37529:SF1">
    <property type="entry name" value="TRANSPOSASE INSG FOR INSERTION SEQUENCE ELEMENT IS4-RELATED"/>
    <property type="match status" value="1"/>
</dbReference>
<organism evidence="3">
    <name type="scientific">marine sediment metagenome</name>
    <dbReference type="NCBI Taxonomy" id="412755"/>
    <lineage>
        <taxon>unclassified sequences</taxon>
        <taxon>metagenomes</taxon>
        <taxon>ecological metagenomes</taxon>
    </lineage>
</organism>
<dbReference type="PANTHER" id="PTHR37529">
    <property type="entry name" value="TRANSPOSASE INSG FOR INSERTION SEQUENCE ELEMENT IS4-RELATED"/>
    <property type="match status" value="1"/>
</dbReference>
<proteinExistence type="predicted"/>
<evidence type="ECO:0000256" key="1">
    <source>
        <dbReference type="SAM" id="MobiDB-lite"/>
    </source>
</evidence>
<dbReference type="InterPro" id="IPR012337">
    <property type="entry name" value="RNaseH-like_sf"/>
</dbReference>